<protein>
    <submittedName>
        <fullName evidence="5">Uncharacterized protein</fullName>
    </submittedName>
</protein>
<sequence length="547" mass="60250">MDEDGAGGFARRSRNIFADAQRRQWCRERQIGERRGGAASAKTGATALRCSNKRFVEELRLRETLEKHGGCVNCVSWNDDASLLISGSDDMTVCVWGCGAKMPLKGSAFTGHTHNVFASEFVPQSNSAYCVTTSADGDVRLVDLERGFRGPAPAHYGYRLRGANQPNSECSRSLWHGRGAGMGFGMTFVPNEPNTFLSCHQDGRVRLFDLRQSHGGFEGNSHEIVVDLSACGPTSEIVFDPTAPTTFAACSDDPHVRVFDLRHVKSNRREAARECPAAPSPSTSPTGQPMFLRSPRPSMNHDIPCVMMLSPLELGRGVRSPGFEGISGLAYSSKGELAINCKGDDVYLLDTRRAAANINSEERIFKSFSVPWEMPITHQAAKRYVGRRNVKTFLKGVAFMCDDEYVTTGGDDGNVYVWHKDTCELVCKMQADSQVVNTVLPHPHLPTIVCCGIDNHVRVFEAGDGGVHLGTPPMRDEHDAWGFDEEDDEEEEDTDEDDEDEASTDSDDDHRGENLARWSRALVDAADAPEEDDDDDADFEPDSMREN</sequence>
<accession>A4S6J1</accession>
<dbReference type="OrthoDB" id="4869960at2759"/>
<evidence type="ECO:0000256" key="1">
    <source>
        <dbReference type="ARBA" id="ARBA00022574"/>
    </source>
</evidence>
<evidence type="ECO:0000313" key="6">
    <source>
        <dbReference type="Proteomes" id="UP000001568"/>
    </source>
</evidence>
<keyword evidence="6" id="KW-1185">Reference proteome</keyword>
<dbReference type="SUPFAM" id="SSF50978">
    <property type="entry name" value="WD40 repeat-like"/>
    <property type="match status" value="1"/>
</dbReference>
<keyword evidence="2" id="KW-0677">Repeat</keyword>
<gene>
    <name evidence="5" type="ORF">OSTLU_27138</name>
</gene>
<keyword evidence="1 3" id="KW-0853">WD repeat</keyword>
<dbReference type="PROSITE" id="PS50082">
    <property type="entry name" value="WD_REPEATS_2"/>
    <property type="match status" value="1"/>
</dbReference>
<dbReference type="Pfam" id="PF00400">
    <property type="entry name" value="WD40"/>
    <property type="match status" value="2"/>
</dbReference>
<feature type="region of interest" description="Disordered" evidence="4">
    <location>
        <begin position="468"/>
        <end position="547"/>
    </location>
</feature>
<feature type="compositionally biased region" description="Acidic residues" evidence="4">
    <location>
        <begin position="482"/>
        <end position="507"/>
    </location>
</feature>
<dbReference type="InterPro" id="IPR036322">
    <property type="entry name" value="WD40_repeat_dom_sf"/>
</dbReference>
<dbReference type="OMA" id="TELFICC"/>
<dbReference type="InterPro" id="IPR045151">
    <property type="entry name" value="DCAF8"/>
</dbReference>
<dbReference type="AlphaFoldDB" id="A4S6J1"/>
<evidence type="ECO:0000256" key="2">
    <source>
        <dbReference type="ARBA" id="ARBA00022737"/>
    </source>
</evidence>
<evidence type="ECO:0000313" key="5">
    <source>
        <dbReference type="EMBL" id="ABO99395.1"/>
    </source>
</evidence>
<organism evidence="5 6">
    <name type="scientific">Ostreococcus lucimarinus (strain CCE9901)</name>
    <dbReference type="NCBI Taxonomy" id="436017"/>
    <lineage>
        <taxon>Eukaryota</taxon>
        <taxon>Viridiplantae</taxon>
        <taxon>Chlorophyta</taxon>
        <taxon>Mamiellophyceae</taxon>
        <taxon>Mamiellales</taxon>
        <taxon>Bathycoccaceae</taxon>
        <taxon>Ostreococcus</taxon>
    </lineage>
</organism>
<dbReference type="Gramene" id="ABO99395">
    <property type="protein sequence ID" value="ABO99395"/>
    <property type="gene ID" value="OSTLU_27138"/>
</dbReference>
<dbReference type="EMBL" id="CP000593">
    <property type="protein sequence ID" value="ABO99395.1"/>
    <property type="molecule type" value="Genomic_DNA"/>
</dbReference>
<proteinExistence type="predicted"/>
<name>A4S6J1_OSTLU</name>
<dbReference type="InterPro" id="IPR001680">
    <property type="entry name" value="WD40_rpt"/>
</dbReference>
<reference evidence="5 6" key="1">
    <citation type="journal article" date="2007" name="Proc. Natl. Acad. Sci. U.S.A.">
        <title>The tiny eukaryote Ostreococcus provides genomic insights into the paradox of plankton speciation.</title>
        <authorList>
            <person name="Palenik B."/>
            <person name="Grimwood J."/>
            <person name="Aerts A."/>
            <person name="Rouze P."/>
            <person name="Salamov A."/>
            <person name="Putnam N."/>
            <person name="Dupont C."/>
            <person name="Jorgensen R."/>
            <person name="Derelle E."/>
            <person name="Rombauts S."/>
            <person name="Zhou K."/>
            <person name="Otillar R."/>
            <person name="Merchant S.S."/>
            <person name="Podell S."/>
            <person name="Gaasterland T."/>
            <person name="Napoli C."/>
            <person name="Gendler K."/>
            <person name="Manuell A."/>
            <person name="Tai V."/>
            <person name="Vallon O."/>
            <person name="Piganeau G."/>
            <person name="Jancek S."/>
            <person name="Heijde M."/>
            <person name="Jabbari K."/>
            <person name="Bowler C."/>
            <person name="Lohr M."/>
            <person name="Robbens S."/>
            <person name="Werner G."/>
            <person name="Dubchak I."/>
            <person name="Pazour G.J."/>
            <person name="Ren Q."/>
            <person name="Paulsen I."/>
            <person name="Delwiche C."/>
            <person name="Schmutz J."/>
            <person name="Rokhsar D."/>
            <person name="Van de Peer Y."/>
            <person name="Moreau H."/>
            <person name="Grigoriev I.V."/>
        </authorList>
    </citation>
    <scope>NUCLEOTIDE SEQUENCE [LARGE SCALE GENOMIC DNA]</scope>
    <source>
        <strain evidence="5 6">CCE9901</strain>
    </source>
</reference>
<dbReference type="STRING" id="436017.A4S6J1"/>
<dbReference type="PROSITE" id="PS50294">
    <property type="entry name" value="WD_REPEATS_REGION"/>
    <property type="match status" value="1"/>
</dbReference>
<feature type="region of interest" description="Disordered" evidence="4">
    <location>
        <begin position="270"/>
        <end position="289"/>
    </location>
</feature>
<dbReference type="Proteomes" id="UP000001568">
    <property type="component" value="Chromosome 13"/>
</dbReference>
<dbReference type="HOGENOM" id="CLU_012381_5_2_1"/>
<dbReference type="SMART" id="SM00320">
    <property type="entry name" value="WD40"/>
    <property type="match status" value="6"/>
</dbReference>
<feature type="compositionally biased region" description="Acidic residues" evidence="4">
    <location>
        <begin position="527"/>
        <end position="541"/>
    </location>
</feature>
<feature type="compositionally biased region" description="Low complexity" evidence="4">
    <location>
        <begin position="274"/>
        <end position="286"/>
    </location>
</feature>
<dbReference type="PANTHER" id="PTHR15574">
    <property type="entry name" value="WD REPEAT DOMAIN-CONTAINING FAMILY"/>
    <property type="match status" value="1"/>
</dbReference>
<feature type="repeat" description="WD" evidence="3">
    <location>
        <begin position="65"/>
        <end position="96"/>
    </location>
</feature>
<dbReference type="Gene3D" id="2.130.10.10">
    <property type="entry name" value="YVTN repeat-like/Quinoprotein amine dehydrogenase"/>
    <property type="match status" value="3"/>
</dbReference>
<evidence type="ECO:0000256" key="3">
    <source>
        <dbReference type="PROSITE-ProRule" id="PRU00221"/>
    </source>
</evidence>
<dbReference type="GO" id="GO:0080008">
    <property type="term" value="C:Cul4-RING E3 ubiquitin ligase complex"/>
    <property type="evidence" value="ECO:0007669"/>
    <property type="project" value="TreeGrafter"/>
</dbReference>
<dbReference type="eggNOG" id="KOG1334">
    <property type="taxonomic scope" value="Eukaryota"/>
</dbReference>
<dbReference type="KEGG" id="olu:OSTLU_27138"/>
<evidence type="ECO:0000256" key="4">
    <source>
        <dbReference type="SAM" id="MobiDB-lite"/>
    </source>
</evidence>
<dbReference type="RefSeq" id="XP_001421102.1">
    <property type="nucleotide sequence ID" value="XM_001421065.1"/>
</dbReference>
<dbReference type="InterPro" id="IPR015943">
    <property type="entry name" value="WD40/YVTN_repeat-like_dom_sf"/>
</dbReference>
<dbReference type="GeneID" id="5005159"/>
<dbReference type="GO" id="GO:0005737">
    <property type="term" value="C:cytoplasm"/>
    <property type="evidence" value="ECO:0007669"/>
    <property type="project" value="TreeGrafter"/>
</dbReference>